<dbReference type="STRING" id="29170.A0A368H4S8"/>
<gene>
    <name evidence="2" type="ORF">ANCCAN_03684</name>
</gene>
<dbReference type="Gene3D" id="3.20.20.140">
    <property type="entry name" value="Metal-dependent hydrolases"/>
    <property type="match status" value="1"/>
</dbReference>
<protein>
    <recommendedName>
        <fullName evidence="4">Amidohydrolase-related domain-containing protein</fullName>
    </recommendedName>
</protein>
<dbReference type="GO" id="GO:0004157">
    <property type="term" value="F:dihydropyrimidinase activity"/>
    <property type="evidence" value="ECO:0007669"/>
    <property type="project" value="TreeGrafter"/>
</dbReference>
<dbReference type="InterPro" id="IPR050378">
    <property type="entry name" value="Metallo-dep_Hydrolases_sf"/>
</dbReference>
<dbReference type="GO" id="GO:0006208">
    <property type="term" value="P:pyrimidine nucleobase catabolic process"/>
    <property type="evidence" value="ECO:0007669"/>
    <property type="project" value="TreeGrafter"/>
</dbReference>
<dbReference type="SUPFAM" id="SSF51556">
    <property type="entry name" value="Metallo-dependent hydrolases"/>
    <property type="match status" value="1"/>
</dbReference>
<sequence>MLPLAAYKQWREWADPKVVCDYGLSMAITFWSPEVQKEMEEVVKPEFGINSFKFFLAYSGSFMVHDEEFYQGMLTCARIGAVARVHAENGLVIAERCKALLQEGVTGPEGHTQSRPEELEAEATNRACMMATQANCPLYVVHVMSKGAAKAIAEHREKGGRIRNIWKCSKTRKPYH</sequence>
<evidence type="ECO:0000313" key="2">
    <source>
        <dbReference type="EMBL" id="RCN50267.1"/>
    </source>
</evidence>
<dbReference type="Proteomes" id="UP000252519">
    <property type="component" value="Unassembled WGS sequence"/>
</dbReference>
<dbReference type="PANTHER" id="PTHR11647">
    <property type="entry name" value="HYDRANTOINASE/DIHYDROPYRIMIDINASE FAMILY MEMBER"/>
    <property type="match status" value="1"/>
</dbReference>
<reference evidence="2 3" key="1">
    <citation type="submission" date="2014-10" db="EMBL/GenBank/DDBJ databases">
        <title>Draft genome of the hookworm Ancylostoma caninum.</title>
        <authorList>
            <person name="Mitreva M."/>
        </authorList>
    </citation>
    <scope>NUCLEOTIDE SEQUENCE [LARGE SCALE GENOMIC DNA]</scope>
    <source>
        <strain evidence="2 3">Baltimore</strain>
    </source>
</reference>
<dbReference type="OrthoDB" id="10258955at2759"/>
<proteinExistence type="inferred from homology"/>
<comment type="similarity">
    <text evidence="1">Belongs to the metallo-dependent hydrolases superfamily. Hydantoinase/dihydropyrimidinase family.</text>
</comment>
<name>A0A368H4S8_ANCCA</name>
<dbReference type="InterPro" id="IPR032466">
    <property type="entry name" value="Metal_Hydrolase"/>
</dbReference>
<dbReference type="EMBL" id="JOJR01000025">
    <property type="protein sequence ID" value="RCN50267.1"/>
    <property type="molecule type" value="Genomic_DNA"/>
</dbReference>
<dbReference type="FunFam" id="3.20.20.140:FF:000174">
    <property type="entry name" value="Dihydropyrimidinase-related protein 2"/>
    <property type="match status" value="1"/>
</dbReference>
<keyword evidence="3" id="KW-1185">Reference proteome</keyword>
<organism evidence="2 3">
    <name type="scientific">Ancylostoma caninum</name>
    <name type="common">Dog hookworm</name>
    <dbReference type="NCBI Taxonomy" id="29170"/>
    <lineage>
        <taxon>Eukaryota</taxon>
        <taxon>Metazoa</taxon>
        <taxon>Ecdysozoa</taxon>
        <taxon>Nematoda</taxon>
        <taxon>Chromadorea</taxon>
        <taxon>Rhabditida</taxon>
        <taxon>Rhabditina</taxon>
        <taxon>Rhabditomorpha</taxon>
        <taxon>Strongyloidea</taxon>
        <taxon>Ancylostomatidae</taxon>
        <taxon>Ancylostomatinae</taxon>
        <taxon>Ancylostoma</taxon>
    </lineage>
</organism>
<dbReference type="PANTHER" id="PTHR11647:SF1">
    <property type="entry name" value="COLLAPSIN RESPONSE MEDIATOR PROTEIN"/>
    <property type="match status" value="1"/>
</dbReference>
<accession>A0A368H4S8</accession>
<evidence type="ECO:0000256" key="1">
    <source>
        <dbReference type="ARBA" id="ARBA00008829"/>
    </source>
</evidence>
<comment type="caution">
    <text evidence="2">The sequence shown here is derived from an EMBL/GenBank/DDBJ whole genome shotgun (WGS) entry which is preliminary data.</text>
</comment>
<evidence type="ECO:0008006" key="4">
    <source>
        <dbReference type="Google" id="ProtNLM"/>
    </source>
</evidence>
<dbReference type="GO" id="GO:0005829">
    <property type="term" value="C:cytosol"/>
    <property type="evidence" value="ECO:0007669"/>
    <property type="project" value="TreeGrafter"/>
</dbReference>
<evidence type="ECO:0000313" key="3">
    <source>
        <dbReference type="Proteomes" id="UP000252519"/>
    </source>
</evidence>
<dbReference type="AlphaFoldDB" id="A0A368H4S8"/>